<feature type="non-terminal residue" evidence="11">
    <location>
        <position position="1"/>
    </location>
</feature>
<protein>
    <recommendedName>
        <fullName evidence="10">Glycosyl hydrolase family 4 C-terminal domain-containing protein</fullName>
    </recommendedName>
</protein>
<dbReference type="InterPro" id="IPR015955">
    <property type="entry name" value="Lactate_DH/Glyco_Ohase_4_C"/>
</dbReference>
<feature type="domain" description="Glycosyl hydrolase family 4 C-terminal" evidence="10">
    <location>
        <begin position="94"/>
        <end position="259"/>
    </location>
</feature>
<dbReference type="AlphaFoldDB" id="X1IG14"/>
<accession>X1IG14</accession>
<dbReference type="SUPFAM" id="SSF51735">
    <property type="entry name" value="NAD(P)-binding Rossmann-fold domains"/>
    <property type="match status" value="1"/>
</dbReference>
<dbReference type="Pfam" id="PF11975">
    <property type="entry name" value="Glyco_hydro_4C"/>
    <property type="match status" value="1"/>
</dbReference>
<keyword evidence="7" id="KW-0464">Manganese</keyword>
<dbReference type="InterPro" id="IPR053715">
    <property type="entry name" value="GH4_Enzyme_sf"/>
</dbReference>
<keyword evidence="9" id="KW-0326">Glycosidase</keyword>
<reference evidence="11" key="1">
    <citation type="journal article" date="2014" name="Front. Microbiol.">
        <title>High frequency of phylogenetically diverse reductive dehalogenase-homologous genes in deep subseafloor sedimentary metagenomes.</title>
        <authorList>
            <person name="Kawai M."/>
            <person name="Futagami T."/>
            <person name="Toyoda A."/>
            <person name="Takaki Y."/>
            <person name="Nishi S."/>
            <person name="Hori S."/>
            <person name="Arai W."/>
            <person name="Tsubouchi T."/>
            <person name="Morono Y."/>
            <person name="Uchiyama I."/>
            <person name="Ito T."/>
            <person name="Fujiyama A."/>
            <person name="Inagaki F."/>
            <person name="Takami H."/>
        </authorList>
    </citation>
    <scope>NUCLEOTIDE SEQUENCE</scope>
    <source>
        <strain evidence="11">Expedition CK06-06</strain>
    </source>
</reference>
<dbReference type="Gene3D" id="3.90.1820.10">
    <property type="entry name" value="AglA-like glucosidase"/>
    <property type="match status" value="1"/>
</dbReference>
<dbReference type="GO" id="GO:0004553">
    <property type="term" value="F:hydrolase activity, hydrolyzing O-glycosyl compounds"/>
    <property type="evidence" value="ECO:0007669"/>
    <property type="project" value="InterPro"/>
</dbReference>
<evidence type="ECO:0000259" key="10">
    <source>
        <dbReference type="Pfam" id="PF11975"/>
    </source>
</evidence>
<dbReference type="SUPFAM" id="SSF56327">
    <property type="entry name" value="LDH C-terminal domain-like"/>
    <property type="match status" value="1"/>
</dbReference>
<feature type="non-terminal residue" evidence="11">
    <location>
        <position position="259"/>
    </location>
</feature>
<name>X1IG14_9ZZZZ</name>
<dbReference type="InterPro" id="IPR022616">
    <property type="entry name" value="Glyco_hydro_4_C"/>
</dbReference>
<dbReference type="InterPro" id="IPR001088">
    <property type="entry name" value="Glyco_hydro_4"/>
</dbReference>
<evidence type="ECO:0000256" key="4">
    <source>
        <dbReference type="ARBA" id="ARBA00022723"/>
    </source>
</evidence>
<evidence type="ECO:0000256" key="9">
    <source>
        <dbReference type="ARBA" id="ARBA00023295"/>
    </source>
</evidence>
<keyword evidence="8" id="KW-0119">Carbohydrate metabolism</keyword>
<sequence>GIYQPVGDTVMPGGTSRALRMIPAMVEIARDVLDLAPEALFFNYGNPMTPVCRAVRKATGADMVGLCHGVLWVAGRLADVLGVPRDALQFIARGVNHLTWFTDVRADGRDAMDTLRAIARDKLGDGGASGSPPPDLDDPFTWQCMELFGAFPAVLDRHVTEFFPQMFARERAYYGRTLGVEAFSFEDCIAGGDEGFRQMREVAASPGPLPEDYFERIGGEHEQVTEIIESIRRDAGKVFSANLPNRGQIPNLPGEVIVE</sequence>
<dbReference type="PANTHER" id="PTHR32092">
    <property type="entry name" value="6-PHOSPHO-BETA-GLUCOSIDASE-RELATED"/>
    <property type="match status" value="1"/>
</dbReference>
<comment type="similarity">
    <text evidence="3">Belongs to the glycosyl hydrolase 4 family.</text>
</comment>
<gene>
    <name evidence="11" type="ORF">S03H2_52713</name>
</gene>
<dbReference type="GO" id="GO:0016616">
    <property type="term" value="F:oxidoreductase activity, acting on the CH-OH group of donors, NAD or NADP as acceptor"/>
    <property type="evidence" value="ECO:0007669"/>
    <property type="project" value="InterPro"/>
</dbReference>
<dbReference type="GO" id="GO:0046872">
    <property type="term" value="F:metal ion binding"/>
    <property type="evidence" value="ECO:0007669"/>
    <property type="project" value="UniProtKB-KW"/>
</dbReference>
<dbReference type="InterPro" id="IPR036291">
    <property type="entry name" value="NAD(P)-bd_dom_sf"/>
</dbReference>
<keyword evidence="6" id="KW-0520">NAD</keyword>
<evidence type="ECO:0000256" key="2">
    <source>
        <dbReference type="ARBA" id="ARBA00001936"/>
    </source>
</evidence>
<dbReference type="PRINTS" id="PR00732">
    <property type="entry name" value="GLHYDRLASE4"/>
</dbReference>
<dbReference type="GO" id="GO:0005975">
    <property type="term" value="P:carbohydrate metabolic process"/>
    <property type="evidence" value="ECO:0007669"/>
    <property type="project" value="InterPro"/>
</dbReference>
<evidence type="ECO:0000256" key="1">
    <source>
        <dbReference type="ARBA" id="ARBA00001911"/>
    </source>
</evidence>
<comment type="caution">
    <text evidence="11">The sequence shown here is derived from an EMBL/GenBank/DDBJ whole genome shotgun (WGS) entry which is preliminary data.</text>
</comment>
<comment type="cofactor">
    <cofactor evidence="1">
        <name>NAD(+)</name>
        <dbReference type="ChEBI" id="CHEBI:57540"/>
    </cofactor>
</comment>
<keyword evidence="5" id="KW-0378">Hydrolase</keyword>
<evidence type="ECO:0000313" key="11">
    <source>
        <dbReference type="EMBL" id="GAH68210.1"/>
    </source>
</evidence>
<dbReference type="EMBL" id="BARU01033505">
    <property type="protein sequence ID" value="GAH68210.1"/>
    <property type="molecule type" value="Genomic_DNA"/>
</dbReference>
<evidence type="ECO:0000256" key="7">
    <source>
        <dbReference type="ARBA" id="ARBA00023211"/>
    </source>
</evidence>
<evidence type="ECO:0000256" key="6">
    <source>
        <dbReference type="ARBA" id="ARBA00023027"/>
    </source>
</evidence>
<evidence type="ECO:0000256" key="8">
    <source>
        <dbReference type="ARBA" id="ARBA00023277"/>
    </source>
</evidence>
<evidence type="ECO:0000256" key="3">
    <source>
        <dbReference type="ARBA" id="ARBA00010141"/>
    </source>
</evidence>
<keyword evidence="4" id="KW-0479">Metal-binding</keyword>
<comment type="cofactor">
    <cofactor evidence="2">
        <name>Mn(2+)</name>
        <dbReference type="ChEBI" id="CHEBI:29035"/>
    </cofactor>
</comment>
<organism evidence="11">
    <name type="scientific">marine sediment metagenome</name>
    <dbReference type="NCBI Taxonomy" id="412755"/>
    <lineage>
        <taxon>unclassified sequences</taxon>
        <taxon>metagenomes</taxon>
        <taxon>ecological metagenomes</taxon>
    </lineage>
</organism>
<proteinExistence type="inferred from homology"/>
<evidence type="ECO:0000256" key="5">
    <source>
        <dbReference type="ARBA" id="ARBA00022801"/>
    </source>
</evidence>
<dbReference type="Pfam" id="PF02056">
    <property type="entry name" value="Glyco_hydro_4"/>
    <property type="match status" value="1"/>
</dbReference>